<dbReference type="SUPFAM" id="SSF51905">
    <property type="entry name" value="FAD/NAD(P)-binding domain"/>
    <property type="match status" value="1"/>
</dbReference>
<dbReference type="InterPro" id="IPR036188">
    <property type="entry name" value="FAD/NAD-bd_sf"/>
</dbReference>
<evidence type="ECO:0000256" key="9">
    <source>
        <dbReference type="ARBA" id="ARBA00023014"/>
    </source>
</evidence>
<keyword evidence="3" id="KW-0004">4Fe-4S</keyword>
<feature type="domain" description="4Fe-4S ferredoxin-type" evidence="10">
    <location>
        <begin position="294"/>
        <end position="329"/>
    </location>
</feature>
<protein>
    <submittedName>
        <fullName evidence="11">CoB--CoM heterodisulfide reductase iron-sulfur subunit A family protein</fullName>
    </submittedName>
</protein>
<evidence type="ECO:0000313" key="11">
    <source>
        <dbReference type="EMBL" id="NGO38045.1"/>
    </source>
</evidence>
<dbReference type="PANTHER" id="PTHR43498">
    <property type="entry name" value="FERREDOXIN:COB-COM HETERODISULFIDE REDUCTASE SUBUNIT A"/>
    <property type="match status" value="1"/>
</dbReference>
<comment type="similarity">
    <text evidence="2">Belongs to the HdrA family.</text>
</comment>
<feature type="domain" description="4Fe-4S ferredoxin-type" evidence="10">
    <location>
        <begin position="591"/>
        <end position="620"/>
    </location>
</feature>
<evidence type="ECO:0000256" key="5">
    <source>
        <dbReference type="ARBA" id="ARBA00022827"/>
    </source>
</evidence>
<dbReference type="GO" id="GO:0046872">
    <property type="term" value="F:metal ion binding"/>
    <property type="evidence" value="ECO:0007669"/>
    <property type="project" value="UniProtKB-KW"/>
</dbReference>
<dbReference type="RefSeq" id="WP_165105332.1">
    <property type="nucleotide sequence ID" value="NZ_JAAKYA010000006.1"/>
</dbReference>
<keyword evidence="8" id="KW-0408">Iron</keyword>
<dbReference type="GO" id="GO:0016491">
    <property type="term" value="F:oxidoreductase activity"/>
    <property type="evidence" value="ECO:0007669"/>
    <property type="project" value="UniProtKB-KW"/>
</dbReference>
<dbReference type="InterPro" id="IPR017896">
    <property type="entry name" value="4Fe4S_Fe-S-bd"/>
</dbReference>
<keyword evidence="7" id="KW-0560">Oxidoreductase</keyword>
<dbReference type="Pfam" id="PF12831">
    <property type="entry name" value="FAD_oxidored"/>
    <property type="match status" value="1"/>
</dbReference>
<keyword evidence="6" id="KW-0484">Methanogenesis</keyword>
<dbReference type="Gene3D" id="3.30.70.20">
    <property type="match status" value="3"/>
</dbReference>
<proteinExistence type="inferred from homology"/>
<dbReference type="Gene3D" id="3.40.50.720">
    <property type="entry name" value="NAD(P)-binding Rossmann-like Domain"/>
    <property type="match status" value="1"/>
</dbReference>
<feature type="domain" description="4Fe-4S ferredoxin-type" evidence="10">
    <location>
        <begin position="244"/>
        <end position="273"/>
    </location>
</feature>
<evidence type="ECO:0000256" key="2">
    <source>
        <dbReference type="ARBA" id="ARBA00006561"/>
    </source>
</evidence>
<evidence type="ECO:0000313" key="12">
    <source>
        <dbReference type="Proteomes" id="UP000477311"/>
    </source>
</evidence>
<evidence type="ECO:0000256" key="7">
    <source>
        <dbReference type="ARBA" id="ARBA00023002"/>
    </source>
</evidence>
<evidence type="ECO:0000256" key="3">
    <source>
        <dbReference type="ARBA" id="ARBA00022485"/>
    </source>
</evidence>
<gene>
    <name evidence="11" type="ORF">G4L39_01355</name>
</gene>
<dbReference type="InterPro" id="IPR039650">
    <property type="entry name" value="HdrA-like"/>
</dbReference>
<dbReference type="AlphaFoldDB" id="A0A6M1RMT5"/>
<evidence type="ECO:0000256" key="4">
    <source>
        <dbReference type="ARBA" id="ARBA00022723"/>
    </source>
</evidence>
<dbReference type="EMBL" id="JAAKYA010000006">
    <property type="protein sequence ID" value="NGO38045.1"/>
    <property type="molecule type" value="Genomic_DNA"/>
</dbReference>
<dbReference type="Proteomes" id="UP000477311">
    <property type="component" value="Unassembled WGS sequence"/>
</dbReference>
<feature type="domain" description="4Fe-4S ferredoxin-type" evidence="10">
    <location>
        <begin position="622"/>
        <end position="651"/>
    </location>
</feature>
<evidence type="ECO:0000256" key="8">
    <source>
        <dbReference type="ARBA" id="ARBA00023004"/>
    </source>
</evidence>
<dbReference type="PROSITE" id="PS51379">
    <property type="entry name" value="4FE4S_FER_2"/>
    <property type="match status" value="4"/>
</dbReference>
<dbReference type="PROSITE" id="PS00198">
    <property type="entry name" value="4FE4S_FER_1"/>
    <property type="match status" value="2"/>
</dbReference>
<accession>A0A6M1RMT5</accession>
<dbReference type="GO" id="GO:0051539">
    <property type="term" value="F:4 iron, 4 sulfur cluster binding"/>
    <property type="evidence" value="ECO:0007669"/>
    <property type="project" value="UniProtKB-KW"/>
</dbReference>
<reference evidence="11 12" key="1">
    <citation type="submission" date="2020-02" db="EMBL/GenBank/DDBJ databases">
        <title>Draft genome sequence of Limisphaera ngatamarikiensis NGM72.4T, a thermophilic Verrucomicrobia grouped in subdivision 3.</title>
        <authorList>
            <person name="Carere C.R."/>
            <person name="Steen J."/>
            <person name="Hugenholtz P."/>
            <person name="Stott M.B."/>
        </authorList>
    </citation>
    <scope>NUCLEOTIDE SEQUENCE [LARGE SCALE GENOMIC DNA]</scope>
    <source>
        <strain evidence="11 12">NGM72.4</strain>
    </source>
</reference>
<dbReference type="GO" id="GO:0015948">
    <property type="term" value="P:methanogenesis"/>
    <property type="evidence" value="ECO:0007669"/>
    <property type="project" value="UniProtKB-KW"/>
</dbReference>
<evidence type="ECO:0000259" key="10">
    <source>
        <dbReference type="PROSITE" id="PS51379"/>
    </source>
</evidence>
<evidence type="ECO:0000256" key="6">
    <source>
        <dbReference type="ARBA" id="ARBA00022994"/>
    </source>
</evidence>
<keyword evidence="12" id="KW-1185">Reference proteome</keyword>
<sequence>MNATDTRDSQPRIGFYVCHCGSNIADTVDCAEVARFASRLPGVVIARDYKYMCSDPGQELIQQDIREHRLNRVVVASCSPLLHEATFRKAVAKAGLNPFLFQMVNIREHVSWVHKEDRQAATAKARALARAAIQRVQYHRPLEPIRVPIRAEALVIGGGIAGIHAALTLADAGKRVILVERQPSIGGHMAQLDKTFPTLDCAACILTPKMSAVRAHPNITLWTYSEVVKVEGFVGNFTVTVRRKPRYVNETLCVGCKACVEACVFKEGKFPDEFNAGLSRRKPIYLPFPQATPQVVVIDPDRCLNLKTGKCKKTCLEACDRNAIVFDQQPEIHEVKVGTIIVATGFQLFDPARIPQYGYGRYPNVFTTLEVERLVNSSGPTAGEIRLRDGRTPRSVGFILCVGSRDHRTNPWCSRTCCMHSMKLALLIREHLHADVTIFYMDIRAPGKGYEEFYDRCLREGIQFVRGRVAEVTDWAMTPEEEGKLVVRVEDTLAGFVRRIPLDMVVLAVGKEPQPDAQELRRLLNLSCSAEGWFLERHPKLAPVSTFTDGIFLAGCCQGPKDIPDTVAQAGAAAAEALALMDRGHIEQEPNTAWVDPDHCSGCKSCLPLCPYSAIQFDETRGRAVIQEALCKGCGTCVAACPSGSIHQNLFEDEQVFAEIEGVLSHA</sequence>
<keyword evidence="5" id="KW-0285">Flavoprotein</keyword>
<dbReference type="Pfam" id="PF12838">
    <property type="entry name" value="Fer4_7"/>
    <property type="match status" value="1"/>
</dbReference>
<organism evidence="11 12">
    <name type="scientific">Limisphaera ngatamarikiensis</name>
    <dbReference type="NCBI Taxonomy" id="1324935"/>
    <lineage>
        <taxon>Bacteria</taxon>
        <taxon>Pseudomonadati</taxon>
        <taxon>Verrucomicrobiota</taxon>
        <taxon>Verrucomicrobiia</taxon>
        <taxon>Limisphaerales</taxon>
        <taxon>Limisphaeraceae</taxon>
        <taxon>Limisphaera</taxon>
    </lineage>
</organism>
<comment type="cofactor">
    <cofactor evidence="1">
        <name>FAD</name>
        <dbReference type="ChEBI" id="CHEBI:57692"/>
    </cofactor>
</comment>
<dbReference type="SUPFAM" id="SSF54862">
    <property type="entry name" value="4Fe-4S ferredoxins"/>
    <property type="match status" value="1"/>
</dbReference>
<keyword evidence="4" id="KW-0479">Metal-binding</keyword>
<comment type="caution">
    <text evidence="11">The sequence shown here is derived from an EMBL/GenBank/DDBJ whole genome shotgun (WGS) entry which is preliminary data.</text>
</comment>
<dbReference type="Gene3D" id="3.50.50.60">
    <property type="entry name" value="FAD/NAD(P)-binding domain"/>
    <property type="match status" value="1"/>
</dbReference>
<dbReference type="InterPro" id="IPR017900">
    <property type="entry name" value="4Fe4S_Fe_S_CS"/>
</dbReference>
<dbReference type="FunFam" id="3.50.50.60:FF:000644">
    <property type="entry name" value="H(2):CoB-CoM heterodisulfide,ferredoxin reductase subunit A"/>
    <property type="match status" value="1"/>
</dbReference>
<keyword evidence="9" id="KW-0411">Iron-sulfur</keyword>
<name>A0A6M1RMT5_9BACT</name>
<dbReference type="PANTHER" id="PTHR43498:SF1">
    <property type="entry name" value="COB--COM HETERODISULFIDE REDUCTASE IRON-SULFUR SUBUNIT A"/>
    <property type="match status" value="1"/>
</dbReference>
<keyword evidence="5" id="KW-0274">FAD</keyword>
<evidence type="ECO:0000256" key="1">
    <source>
        <dbReference type="ARBA" id="ARBA00001974"/>
    </source>
</evidence>